<name>A0ABW3KCD9_9BACT</name>
<accession>A0ABW3KCD9</accession>
<reference evidence="2" key="1">
    <citation type="journal article" date="2019" name="Int. J. Syst. Evol. Microbiol.">
        <title>The Global Catalogue of Microorganisms (GCM) 10K type strain sequencing project: providing services to taxonomists for standard genome sequencing and annotation.</title>
        <authorList>
            <consortium name="The Broad Institute Genomics Platform"/>
            <consortium name="The Broad Institute Genome Sequencing Center for Infectious Disease"/>
            <person name="Wu L."/>
            <person name="Ma J."/>
        </authorList>
    </citation>
    <scope>NUCLEOTIDE SEQUENCE [LARGE SCALE GENOMIC DNA]</scope>
    <source>
        <strain evidence="2">CCUG 58938</strain>
    </source>
</reference>
<gene>
    <name evidence="1" type="ORF">ACFQ21_26400</name>
</gene>
<organism evidence="1 2">
    <name type="scientific">Ohtaekwangia kribbensis</name>
    <dbReference type="NCBI Taxonomy" id="688913"/>
    <lineage>
        <taxon>Bacteria</taxon>
        <taxon>Pseudomonadati</taxon>
        <taxon>Bacteroidota</taxon>
        <taxon>Cytophagia</taxon>
        <taxon>Cytophagales</taxon>
        <taxon>Fulvivirgaceae</taxon>
        <taxon>Ohtaekwangia</taxon>
    </lineage>
</organism>
<evidence type="ECO:0000313" key="2">
    <source>
        <dbReference type="Proteomes" id="UP001597112"/>
    </source>
</evidence>
<evidence type="ECO:0000313" key="1">
    <source>
        <dbReference type="EMBL" id="MFD1002886.1"/>
    </source>
</evidence>
<dbReference type="Proteomes" id="UP001597112">
    <property type="component" value="Unassembled WGS sequence"/>
</dbReference>
<proteinExistence type="predicted"/>
<protein>
    <submittedName>
        <fullName evidence="1">Uncharacterized protein</fullName>
    </submittedName>
</protein>
<dbReference type="RefSeq" id="WP_377584709.1">
    <property type="nucleotide sequence ID" value="NZ_JBHTKA010000014.1"/>
</dbReference>
<keyword evidence="2" id="KW-1185">Reference proteome</keyword>
<dbReference type="EMBL" id="JBHTKA010000014">
    <property type="protein sequence ID" value="MFD1002886.1"/>
    <property type="molecule type" value="Genomic_DNA"/>
</dbReference>
<sequence length="74" mass="8693">MALDLLSRYYPRYHSNELILLAEDIWKWINNELPEDSSALIYLKSIYNSPTEALTAVWKEILLITGSFTAFRRN</sequence>
<comment type="caution">
    <text evidence="1">The sequence shown here is derived from an EMBL/GenBank/DDBJ whole genome shotgun (WGS) entry which is preliminary data.</text>
</comment>